<evidence type="ECO:0000256" key="7">
    <source>
        <dbReference type="ARBA" id="ARBA00022840"/>
    </source>
</evidence>
<dbReference type="InterPro" id="IPR037219">
    <property type="entry name" value="Peptidase_M41-like"/>
</dbReference>
<dbReference type="InterPro" id="IPR000642">
    <property type="entry name" value="Peptidase_M41"/>
</dbReference>
<dbReference type="SUPFAM" id="SSF140990">
    <property type="entry name" value="FtsH protease domain-like"/>
    <property type="match status" value="1"/>
</dbReference>
<accession>X1M8X5</accession>
<evidence type="ECO:0000256" key="4">
    <source>
        <dbReference type="ARBA" id="ARBA00022741"/>
    </source>
</evidence>
<dbReference type="EMBL" id="BARV01019184">
    <property type="protein sequence ID" value="GAI28082.1"/>
    <property type="molecule type" value="Genomic_DNA"/>
</dbReference>
<dbReference type="FunFam" id="1.20.58.760:FF:000001">
    <property type="entry name" value="ATP-dependent zinc metalloprotease FtsH"/>
    <property type="match status" value="1"/>
</dbReference>
<dbReference type="AlphaFoldDB" id="X1M8X5"/>
<protein>
    <recommendedName>
        <fullName evidence="9">Peptidase M41 domain-containing protein</fullName>
    </recommendedName>
</protein>
<comment type="caution">
    <text evidence="10">The sequence shown here is derived from an EMBL/GenBank/DDBJ whole genome shotgun (WGS) entry which is preliminary data.</text>
</comment>
<proteinExistence type="predicted"/>
<evidence type="ECO:0000256" key="6">
    <source>
        <dbReference type="ARBA" id="ARBA00022833"/>
    </source>
</evidence>
<feature type="domain" description="Peptidase M41" evidence="9">
    <location>
        <begin position="7"/>
        <end position="163"/>
    </location>
</feature>
<evidence type="ECO:0000313" key="10">
    <source>
        <dbReference type="EMBL" id="GAI28082.1"/>
    </source>
</evidence>
<feature type="non-terminal residue" evidence="10">
    <location>
        <position position="1"/>
    </location>
</feature>
<reference evidence="10" key="1">
    <citation type="journal article" date="2014" name="Front. Microbiol.">
        <title>High frequency of phylogenetically diverse reductive dehalogenase-homologous genes in deep subseafloor sedimentary metagenomes.</title>
        <authorList>
            <person name="Kawai M."/>
            <person name="Futagami T."/>
            <person name="Toyoda A."/>
            <person name="Takaki Y."/>
            <person name="Nishi S."/>
            <person name="Hori S."/>
            <person name="Arai W."/>
            <person name="Tsubouchi T."/>
            <person name="Morono Y."/>
            <person name="Uchiyama I."/>
            <person name="Ito T."/>
            <person name="Fujiyama A."/>
            <person name="Inagaki F."/>
            <person name="Takami H."/>
        </authorList>
    </citation>
    <scope>NUCLEOTIDE SEQUENCE</scope>
    <source>
        <strain evidence="10">Expedition CK06-06</strain>
    </source>
</reference>
<dbReference type="GO" id="GO:0004176">
    <property type="term" value="F:ATP-dependent peptidase activity"/>
    <property type="evidence" value="ECO:0007669"/>
    <property type="project" value="InterPro"/>
</dbReference>
<keyword evidence="6" id="KW-0862">Zinc</keyword>
<evidence type="ECO:0000256" key="3">
    <source>
        <dbReference type="ARBA" id="ARBA00022723"/>
    </source>
</evidence>
<evidence type="ECO:0000259" key="9">
    <source>
        <dbReference type="Pfam" id="PF01434"/>
    </source>
</evidence>
<organism evidence="10">
    <name type="scientific">marine sediment metagenome</name>
    <dbReference type="NCBI Taxonomy" id="412755"/>
    <lineage>
        <taxon>unclassified sequences</taxon>
        <taxon>metagenomes</taxon>
        <taxon>ecological metagenomes</taxon>
    </lineage>
</organism>
<evidence type="ECO:0000256" key="8">
    <source>
        <dbReference type="ARBA" id="ARBA00023049"/>
    </source>
</evidence>
<dbReference type="GO" id="GO:0006508">
    <property type="term" value="P:proteolysis"/>
    <property type="evidence" value="ECO:0007669"/>
    <property type="project" value="UniProtKB-KW"/>
</dbReference>
<dbReference type="Gene3D" id="1.20.58.760">
    <property type="entry name" value="Peptidase M41"/>
    <property type="match status" value="1"/>
</dbReference>
<keyword evidence="8" id="KW-0482">Metalloprotease</keyword>
<gene>
    <name evidence="10" type="ORF">S06H3_32277</name>
</gene>
<evidence type="ECO:0000256" key="2">
    <source>
        <dbReference type="ARBA" id="ARBA00022670"/>
    </source>
</evidence>
<sequence>CAPVLTSIIPRGSVALGYTLQLPLEDRYLATKSELLDKLSVLLAGRASEEIIFKEVSTGAQNDLEQATHIARKMVCDYGMSEKMGPMTLGKGNGEVFLGRDFLKEKNYSEEMAFGIDKEIMSIIKECHDTTLRILKRYKGKLIRLAELLEKKEVLEADDIEKILGKKTTAPQLPHRDDTVQ</sequence>
<keyword evidence="2" id="KW-0645">Protease</keyword>
<dbReference type="GO" id="GO:0005524">
    <property type="term" value="F:ATP binding"/>
    <property type="evidence" value="ECO:0007669"/>
    <property type="project" value="UniProtKB-KW"/>
</dbReference>
<dbReference type="GO" id="GO:0046872">
    <property type="term" value="F:metal ion binding"/>
    <property type="evidence" value="ECO:0007669"/>
    <property type="project" value="UniProtKB-KW"/>
</dbReference>
<dbReference type="PANTHER" id="PTHR43655:SF2">
    <property type="entry name" value="AFG3 LIKE MATRIX AAA PEPTIDASE SUBUNIT 2, ISOFORM A"/>
    <property type="match status" value="1"/>
</dbReference>
<keyword evidence="3" id="KW-0479">Metal-binding</keyword>
<keyword evidence="7" id="KW-0067">ATP-binding</keyword>
<name>X1M8X5_9ZZZZ</name>
<keyword evidence="5" id="KW-0378">Hydrolase</keyword>
<dbReference type="Pfam" id="PF01434">
    <property type="entry name" value="Peptidase_M41"/>
    <property type="match status" value="1"/>
</dbReference>
<dbReference type="InterPro" id="IPR050928">
    <property type="entry name" value="ATP-dep_Zn_Metalloprotease"/>
</dbReference>
<dbReference type="GO" id="GO:0004222">
    <property type="term" value="F:metalloendopeptidase activity"/>
    <property type="evidence" value="ECO:0007669"/>
    <property type="project" value="InterPro"/>
</dbReference>
<evidence type="ECO:0000256" key="5">
    <source>
        <dbReference type="ARBA" id="ARBA00022801"/>
    </source>
</evidence>
<comment type="cofactor">
    <cofactor evidence="1">
        <name>Zn(2+)</name>
        <dbReference type="ChEBI" id="CHEBI:29105"/>
    </cofactor>
</comment>
<dbReference type="PANTHER" id="PTHR43655">
    <property type="entry name" value="ATP-DEPENDENT PROTEASE"/>
    <property type="match status" value="1"/>
</dbReference>
<keyword evidence="4" id="KW-0547">Nucleotide-binding</keyword>
<evidence type="ECO:0000256" key="1">
    <source>
        <dbReference type="ARBA" id="ARBA00001947"/>
    </source>
</evidence>